<dbReference type="Proteomes" id="UP001307889">
    <property type="component" value="Chromosome 6"/>
</dbReference>
<gene>
    <name evidence="2" type="ORF">NTJ_08659</name>
</gene>
<dbReference type="PANTHER" id="PTHR11008:SF32">
    <property type="entry name" value="CIRCADIAN CLOCK-CONTROLLED PROTEIN DAYWAKE-RELATED"/>
    <property type="match status" value="1"/>
</dbReference>
<evidence type="ECO:0000256" key="1">
    <source>
        <dbReference type="SAM" id="SignalP"/>
    </source>
</evidence>
<protein>
    <recommendedName>
        <fullName evidence="4">Protein takeout</fullName>
    </recommendedName>
</protein>
<dbReference type="Gene3D" id="3.15.10.30">
    <property type="entry name" value="Haemolymph juvenile hormone binding protein"/>
    <property type="match status" value="1"/>
</dbReference>
<evidence type="ECO:0000313" key="2">
    <source>
        <dbReference type="EMBL" id="BES95849.1"/>
    </source>
</evidence>
<dbReference type="Pfam" id="PF06585">
    <property type="entry name" value="JHBP"/>
    <property type="match status" value="1"/>
</dbReference>
<reference evidence="2 3" key="1">
    <citation type="submission" date="2023-09" db="EMBL/GenBank/DDBJ databases">
        <title>Nesidiocoris tenuis whole genome shotgun sequence.</title>
        <authorList>
            <person name="Shibata T."/>
            <person name="Shimoda M."/>
            <person name="Kobayashi T."/>
            <person name="Uehara T."/>
        </authorList>
    </citation>
    <scope>NUCLEOTIDE SEQUENCE [LARGE SCALE GENOMIC DNA]</scope>
    <source>
        <strain evidence="2 3">Japan</strain>
    </source>
</reference>
<evidence type="ECO:0008006" key="4">
    <source>
        <dbReference type="Google" id="ProtNLM"/>
    </source>
</evidence>
<dbReference type="EMBL" id="AP028914">
    <property type="protein sequence ID" value="BES95849.1"/>
    <property type="molecule type" value="Genomic_DNA"/>
</dbReference>
<feature type="signal peptide" evidence="1">
    <location>
        <begin position="1"/>
        <end position="19"/>
    </location>
</feature>
<dbReference type="SMART" id="SM00700">
    <property type="entry name" value="JHBP"/>
    <property type="match status" value="1"/>
</dbReference>
<name>A0ABN7AX27_9HEMI</name>
<keyword evidence="1" id="KW-0732">Signal</keyword>
<proteinExistence type="predicted"/>
<dbReference type="InterPro" id="IPR038606">
    <property type="entry name" value="To_sf"/>
</dbReference>
<accession>A0ABN7AX27</accession>
<dbReference type="InterPro" id="IPR010562">
    <property type="entry name" value="Haemolymph_juvenile_hormone-bd"/>
</dbReference>
<sequence>MDRYAAFLLIFAGFFVIEAKDISKFFDVCQRDLSDELLSKCVLKSMEKARPQLVKGIPELGFGSFDPLYIERISLKDGTGRFKLSQTLSNLTVTGLRDFTIRDLSISLKTLTLNVITDVKRMRFEGNYEIDGNILVIPITGTGHASYNFTDVTLIAKIKFKKVLKNDKIFLKVDSFKLSIAAKSGRVYLANLFNGNKQLGDLTNAFMNENWADVFETYKSLPEEAFAQFYGRQADLIFSKFTMDQLFPV</sequence>
<keyword evidence="3" id="KW-1185">Reference proteome</keyword>
<evidence type="ECO:0000313" key="3">
    <source>
        <dbReference type="Proteomes" id="UP001307889"/>
    </source>
</evidence>
<feature type="chain" id="PRO_5047120115" description="Protein takeout" evidence="1">
    <location>
        <begin position="20"/>
        <end position="249"/>
    </location>
</feature>
<dbReference type="PANTHER" id="PTHR11008">
    <property type="entry name" value="PROTEIN TAKEOUT-LIKE PROTEIN"/>
    <property type="match status" value="1"/>
</dbReference>
<organism evidence="2 3">
    <name type="scientific">Nesidiocoris tenuis</name>
    <dbReference type="NCBI Taxonomy" id="355587"/>
    <lineage>
        <taxon>Eukaryota</taxon>
        <taxon>Metazoa</taxon>
        <taxon>Ecdysozoa</taxon>
        <taxon>Arthropoda</taxon>
        <taxon>Hexapoda</taxon>
        <taxon>Insecta</taxon>
        <taxon>Pterygota</taxon>
        <taxon>Neoptera</taxon>
        <taxon>Paraneoptera</taxon>
        <taxon>Hemiptera</taxon>
        <taxon>Heteroptera</taxon>
        <taxon>Panheteroptera</taxon>
        <taxon>Cimicomorpha</taxon>
        <taxon>Miridae</taxon>
        <taxon>Dicyphina</taxon>
        <taxon>Nesidiocoris</taxon>
    </lineage>
</organism>